<dbReference type="Gene3D" id="3.40.980.10">
    <property type="entry name" value="MoaB/Mog-like domain"/>
    <property type="match status" value="1"/>
</dbReference>
<dbReference type="EMBL" id="AF332574">
    <property type="protein sequence ID" value="AAL86368.1"/>
    <property type="molecule type" value="Genomic_DNA"/>
</dbReference>
<dbReference type="Pfam" id="PF00994">
    <property type="entry name" value="MoCF_biosynth"/>
    <property type="match status" value="1"/>
</dbReference>
<dbReference type="SUPFAM" id="SSF53218">
    <property type="entry name" value="Molybdenum cofactor biosynthesis proteins"/>
    <property type="match status" value="1"/>
</dbReference>
<dbReference type="SMART" id="SM00852">
    <property type="entry name" value="MoCF_biosynth"/>
    <property type="match status" value="1"/>
</dbReference>
<dbReference type="SUPFAM" id="SSF143555">
    <property type="entry name" value="FwdE-like"/>
    <property type="match status" value="1"/>
</dbReference>
<reference evidence="2" key="1">
    <citation type="journal article" date="2001" name="DNA Seq.">
        <title>A 6940 bp DNA fragment from Desulfovibrio gigas contains genes coding for lipoproteins, universal stress response and transcriptional regulator protein homologues.</title>
        <authorList>
            <person name="Silva G."/>
            <person name="Rodrigues-Pousada C."/>
        </authorList>
    </citation>
    <scope>NUCLEOTIDE SEQUENCE</scope>
</reference>
<feature type="domain" description="MoaB/Mog" evidence="1">
    <location>
        <begin position="374"/>
        <end position="506"/>
    </location>
</feature>
<protein>
    <recommendedName>
        <fullName evidence="1">MoaB/Mog domain-containing protein</fullName>
    </recommendedName>
</protein>
<sequence length="539" mass="57586">MDIGQYTFQEFKEKAAAFHGYPAPGLLLGGYMVAWNKTLLPEGTIFDALVETPKCLPDAVQLLTLCSFGNGWMQVLNLGRYAVSLYDKYTGQGWRVYLDAEKLAAWPHMHSWLFKTKPKREQDSDALFAEIEAAGHTVCSAQPVQIPDRMRGHKHMGPVGVCPVCKEAYPMRDGGVCRGCQGEAIWERASIIPPAPLLTAVPVEQAVGKTALHDMTEVIPGESKGPAVQAGQVIGLEDVCRLQRMGRRNIYLQEHLPEVDGFVHEDAAAKAFAAALAGEHVTVAGEPREGKINLMAATAGVLAVDIPALERFNAIPNVACASRQHGTLLEAGKPFAACRAIPLYLTTDNVARALATVDEGPVFSIHPLRKAKAGVLVTGSEVFQGLVQDKFAPLLAHKMEALGGEVIASRIVPDDRQAIADGVRELLDAGIDLLLTTAGLSVDPDDVTRQGLVDAGLTDALYGAPVVPGNMVVIGRIGSVQVMGVPACALHAKTTAVDLLLPRLLAGLVPTRADLARMAEGGFCLQCRTCTFPKCPFGK</sequence>
<proteinExistence type="predicted"/>
<dbReference type="InterPro" id="IPR057035">
    <property type="entry name" value="Znf-Tbcl_FmdE"/>
</dbReference>
<dbReference type="InterPro" id="IPR003814">
    <property type="entry name" value="FmdEsu_dom"/>
</dbReference>
<organism evidence="2">
    <name type="scientific">Megalodesulfovibrio gigas</name>
    <name type="common">Desulfovibrio gigas</name>
    <dbReference type="NCBI Taxonomy" id="879"/>
    <lineage>
        <taxon>Bacteria</taxon>
        <taxon>Pseudomonadati</taxon>
        <taxon>Thermodesulfobacteriota</taxon>
        <taxon>Desulfovibrionia</taxon>
        <taxon>Desulfovibrionales</taxon>
        <taxon>Desulfovibrionaceae</taxon>
        <taxon>Megalodesulfovibrio</taxon>
    </lineage>
</organism>
<accession>Q8RQ05</accession>
<dbReference type="CDD" id="cd03522">
    <property type="entry name" value="MoeA_like"/>
    <property type="match status" value="1"/>
</dbReference>
<dbReference type="Pfam" id="PF02663">
    <property type="entry name" value="FmdE"/>
    <property type="match status" value="1"/>
</dbReference>
<dbReference type="PANTHER" id="PTHR39418:SF1">
    <property type="entry name" value="DEHYDROGENASE"/>
    <property type="match status" value="1"/>
</dbReference>
<dbReference type="Gene3D" id="3.30.60.80">
    <property type="match status" value="1"/>
</dbReference>
<dbReference type="InterPro" id="IPR036425">
    <property type="entry name" value="MoaB/Mog-like_dom_sf"/>
</dbReference>
<evidence type="ECO:0000259" key="1">
    <source>
        <dbReference type="SMART" id="SM00852"/>
    </source>
</evidence>
<dbReference type="UniPathway" id="UPA00344"/>
<dbReference type="OMA" id="PACALYY"/>
<dbReference type="Gene3D" id="3.30.1330.130">
    <property type="match status" value="1"/>
</dbReference>
<dbReference type="InterPro" id="IPR053194">
    <property type="entry name" value="tRNA_methyltr_O"/>
</dbReference>
<dbReference type="InterPro" id="IPR001453">
    <property type="entry name" value="MoaB/Mog_dom"/>
</dbReference>
<evidence type="ECO:0000313" key="2">
    <source>
        <dbReference type="EMBL" id="AAL86368.1"/>
    </source>
</evidence>
<dbReference type="Pfam" id="PF23475">
    <property type="entry name" value="zf-Tbcl_FmdE"/>
    <property type="match status" value="1"/>
</dbReference>
<dbReference type="PANTHER" id="PTHR39418">
    <property type="entry name" value="DEHYDROGENASE-RELATED"/>
    <property type="match status" value="1"/>
</dbReference>
<dbReference type="AlphaFoldDB" id="Q8RQ05"/>
<name>Q8RQ05_MEGGA</name>